<feature type="region of interest" description="Disordered" evidence="7">
    <location>
        <begin position="171"/>
        <end position="194"/>
    </location>
</feature>
<evidence type="ECO:0000256" key="3">
    <source>
        <dbReference type="ARBA" id="ARBA00022737"/>
    </source>
</evidence>
<evidence type="ECO:0000256" key="7">
    <source>
        <dbReference type="SAM" id="MobiDB-lite"/>
    </source>
</evidence>
<evidence type="ECO:0000256" key="5">
    <source>
        <dbReference type="ARBA" id="ARBA00023043"/>
    </source>
</evidence>
<reference evidence="10 11" key="1">
    <citation type="submission" date="2024-09" db="EMBL/GenBank/DDBJ databases">
        <title>Chromosome-scale assembly of Riccia sorocarpa.</title>
        <authorList>
            <person name="Paukszto L."/>
        </authorList>
    </citation>
    <scope>NUCLEOTIDE SEQUENCE [LARGE SCALE GENOMIC DNA]</scope>
    <source>
        <strain evidence="10">LP-2024</strain>
        <tissue evidence="10">Aerial parts of the thallus</tissue>
    </source>
</reference>
<dbReference type="Gene3D" id="1.25.40.20">
    <property type="entry name" value="Ankyrin repeat-containing domain"/>
    <property type="match status" value="1"/>
</dbReference>
<sequence length="464" mass="51668">MEKLPETMEKMSQTMEKILQVMEKLTQTMEKPSETVEVLPQTMENMDQTTGKVRQTLEILTPITENLKLQDKWMINTMIVNGEKNGVDEAIRLSAHLKVELDGNLKSPILLAAERADLEVLRLVLETGKFDTQCQDQYGNTPLHAAVRCEGPVSLPAMLIDFVEIPKECPHGSRDLEQSSMTTPQQRESHHESRRQGCINLLLQEGLDIWETNKSGKIPDPGPKASPGYSLWWYERLARETLDQKTSFNVAGSAVSVTAALVATASYIGPLQPPLAYSWEDKDGVSKVQTGIIAVHVFFVLNTLAFYLAIAAVVLSFTPALPAPHESTHAELKRIRRSVLWALMLLIVSLIAILSAFASASIVVVSSAERWLTTAPVVVGCIICVVVLIFCCIRAAKLMSHKKSWLVGYIEKRRKKEEFKTTLGRSGKEDENFMSIETLNKLVGILTSNNLRQNKVSHSGGEFW</sequence>
<dbReference type="AlphaFoldDB" id="A0ABD3GTF3"/>
<evidence type="ECO:0000256" key="1">
    <source>
        <dbReference type="ARBA" id="ARBA00004141"/>
    </source>
</evidence>
<feature type="transmembrane region" description="Helical" evidence="8">
    <location>
        <begin position="339"/>
        <end position="365"/>
    </location>
</feature>
<keyword evidence="5" id="KW-0040">ANK repeat</keyword>
<dbReference type="InterPro" id="IPR036770">
    <property type="entry name" value="Ankyrin_rpt-contain_sf"/>
</dbReference>
<comment type="subcellular location">
    <subcellularLocation>
        <location evidence="1">Membrane</location>
        <topology evidence="1">Multi-pass membrane protein</topology>
    </subcellularLocation>
</comment>
<dbReference type="Pfam" id="PF13962">
    <property type="entry name" value="PGG"/>
    <property type="match status" value="1"/>
</dbReference>
<feature type="transmembrane region" description="Helical" evidence="8">
    <location>
        <begin position="288"/>
        <end position="318"/>
    </location>
</feature>
<proteinExistence type="predicted"/>
<protein>
    <recommendedName>
        <fullName evidence="9">PGG domain-containing protein</fullName>
    </recommendedName>
</protein>
<dbReference type="InterPro" id="IPR026961">
    <property type="entry name" value="PGG_dom"/>
</dbReference>
<evidence type="ECO:0000256" key="4">
    <source>
        <dbReference type="ARBA" id="ARBA00022989"/>
    </source>
</evidence>
<evidence type="ECO:0000313" key="11">
    <source>
        <dbReference type="Proteomes" id="UP001633002"/>
    </source>
</evidence>
<dbReference type="EMBL" id="JBJQOH010000006">
    <property type="protein sequence ID" value="KAL3682238.1"/>
    <property type="molecule type" value="Genomic_DNA"/>
</dbReference>
<evidence type="ECO:0000259" key="9">
    <source>
        <dbReference type="Pfam" id="PF13962"/>
    </source>
</evidence>
<keyword evidence="4 8" id="KW-1133">Transmembrane helix</keyword>
<comment type="caution">
    <text evidence="10">The sequence shown here is derived from an EMBL/GenBank/DDBJ whole genome shotgun (WGS) entry which is preliminary data.</text>
</comment>
<dbReference type="PANTHER" id="PTHR24186:SF38">
    <property type="entry name" value="ANKYRIN REPEAT FAMILY PROTEIN"/>
    <property type="match status" value="1"/>
</dbReference>
<dbReference type="GO" id="GO:0016020">
    <property type="term" value="C:membrane"/>
    <property type="evidence" value="ECO:0007669"/>
    <property type="project" value="UniProtKB-SubCell"/>
</dbReference>
<evidence type="ECO:0000256" key="6">
    <source>
        <dbReference type="ARBA" id="ARBA00023136"/>
    </source>
</evidence>
<evidence type="ECO:0000256" key="8">
    <source>
        <dbReference type="SAM" id="Phobius"/>
    </source>
</evidence>
<name>A0ABD3GTF3_9MARC</name>
<dbReference type="SUPFAM" id="SSF48403">
    <property type="entry name" value="Ankyrin repeat"/>
    <property type="match status" value="1"/>
</dbReference>
<feature type="transmembrane region" description="Helical" evidence="8">
    <location>
        <begin position="371"/>
        <end position="393"/>
    </location>
</feature>
<accession>A0ABD3GTF3</accession>
<feature type="domain" description="PGG" evidence="9">
    <location>
        <begin position="251"/>
        <end position="364"/>
    </location>
</feature>
<organism evidence="10 11">
    <name type="scientific">Riccia sorocarpa</name>
    <dbReference type="NCBI Taxonomy" id="122646"/>
    <lineage>
        <taxon>Eukaryota</taxon>
        <taxon>Viridiplantae</taxon>
        <taxon>Streptophyta</taxon>
        <taxon>Embryophyta</taxon>
        <taxon>Marchantiophyta</taxon>
        <taxon>Marchantiopsida</taxon>
        <taxon>Marchantiidae</taxon>
        <taxon>Marchantiales</taxon>
        <taxon>Ricciaceae</taxon>
        <taxon>Riccia</taxon>
    </lineage>
</organism>
<keyword evidence="3" id="KW-0677">Repeat</keyword>
<gene>
    <name evidence="10" type="ORF">R1sor_000260</name>
</gene>
<feature type="transmembrane region" description="Helical" evidence="8">
    <location>
        <begin position="246"/>
        <end position="268"/>
    </location>
</feature>
<evidence type="ECO:0000313" key="10">
    <source>
        <dbReference type="EMBL" id="KAL3682238.1"/>
    </source>
</evidence>
<dbReference type="PANTHER" id="PTHR24186">
    <property type="entry name" value="PROTEIN PHOSPHATASE 1 REGULATORY SUBUNIT"/>
    <property type="match status" value="1"/>
</dbReference>
<keyword evidence="2 8" id="KW-0812">Transmembrane</keyword>
<keyword evidence="6 8" id="KW-0472">Membrane</keyword>
<dbReference type="Proteomes" id="UP001633002">
    <property type="component" value="Unassembled WGS sequence"/>
</dbReference>
<evidence type="ECO:0000256" key="2">
    <source>
        <dbReference type="ARBA" id="ARBA00022692"/>
    </source>
</evidence>
<keyword evidence="11" id="KW-1185">Reference proteome</keyword>